<dbReference type="PANTHER" id="PTHR23088">
    <property type="entry name" value="NITRILASE-RELATED"/>
    <property type="match status" value="1"/>
</dbReference>
<organism evidence="4 5">
    <name type="scientific">Nitrococcus mobilis Nb-231</name>
    <dbReference type="NCBI Taxonomy" id="314278"/>
    <lineage>
        <taxon>Bacteria</taxon>
        <taxon>Pseudomonadati</taxon>
        <taxon>Pseudomonadota</taxon>
        <taxon>Gammaproteobacteria</taxon>
        <taxon>Chromatiales</taxon>
        <taxon>Ectothiorhodospiraceae</taxon>
        <taxon>Nitrococcus</taxon>
    </lineage>
</organism>
<dbReference type="PROSITE" id="PS50263">
    <property type="entry name" value="CN_HYDROLASE"/>
    <property type="match status" value="1"/>
</dbReference>
<dbReference type="Pfam" id="PF00795">
    <property type="entry name" value="CN_hydrolase"/>
    <property type="match status" value="1"/>
</dbReference>
<dbReference type="InterPro" id="IPR003010">
    <property type="entry name" value="C-N_Hydrolase"/>
</dbReference>
<keyword evidence="4" id="KW-0808">Transferase</keyword>
<gene>
    <name evidence="4" type="ORF">NB231_05816</name>
</gene>
<dbReference type="AlphaFoldDB" id="A4BQN0"/>
<keyword evidence="2" id="KW-0378">Hydrolase</keyword>
<evidence type="ECO:0000313" key="4">
    <source>
        <dbReference type="EMBL" id="EAR21880.1"/>
    </source>
</evidence>
<dbReference type="CDD" id="cd07572">
    <property type="entry name" value="nit"/>
    <property type="match status" value="1"/>
</dbReference>
<reference evidence="4 5" key="1">
    <citation type="submission" date="2006-02" db="EMBL/GenBank/DDBJ databases">
        <authorList>
            <person name="Waterbury J."/>
            <person name="Ferriera S."/>
            <person name="Johnson J."/>
            <person name="Kravitz S."/>
            <person name="Halpern A."/>
            <person name="Remington K."/>
            <person name="Beeson K."/>
            <person name="Tran B."/>
            <person name="Rogers Y.-H."/>
            <person name="Friedman R."/>
            <person name="Venter J.C."/>
        </authorList>
    </citation>
    <scope>NUCLEOTIDE SEQUENCE [LARGE SCALE GENOMIC DNA]</scope>
    <source>
        <strain evidence="4 5">Nb-231</strain>
    </source>
</reference>
<dbReference type="eggNOG" id="COG0388">
    <property type="taxonomic scope" value="Bacteria"/>
</dbReference>
<evidence type="ECO:0000256" key="1">
    <source>
        <dbReference type="ARBA" id="ARBA00010613"/>
    </source>
</evidence>
<protein>
    <submittedName>
        <fullName evidence="4">Nitrilase/cyanide hydratase and apolipoprotein N-acyltransferase</fullName>
    </submittedName>
</protein>
<dbReference type="RefSeq" id="WP_005000483.1">
    <property type="nucleotide sequence ID" value="NZ_CH672427.1"/>
</dbReference>
<dbReference type="InterPro" id="IPR045254">
    <property type="entry name" value="Nit1/2_C-N_Hydrolase"/>
</dbReference>
<evidence type="ECO:0000256" key="2">
    <source>
        <dbReference type="ARBA" id="ARBA00022801"/>
    </source>
</evidence>
<sequence length="287" mass="31166">MTQDEARLVAIQMVSGDGVAANLESADRLIAEAVAGGADLVALPENFAFVGRDETGKLAIAEPDDGGPIQSFLAERARRHGIFLVGGTIPLHTSDQRRARAACLVYGPSGERCARYDKIHLFDVAVSADERYCESETLQAGNNAVIFDTPFARVGLAVCYDLRFPELFRELVARGAELLVVPSAFTALTGAAHWELLVRTRAVENLCYLVAPDQGGEHPNGRLTYGETLIVNPWGRILGRHSRGPGLAQARMARAELRETRRRFPALEHRRLGVALPAARSTEEGNV</sequence>
<dbReference type="InterPro" id="IPR001110">
    <property type="entry name" value="UPF0012_CS"/>
</dbReference>
<evidence type="ECO:0000259" key="3">
    <source>
        <dbReference type="PROSITE" id="PS50263"/>
    </source>
</evidence>
<keyword evidence="4" id="KW-0012">Acyltransferase</keyword>
<feature type="domain" description="CN hydrolase" evidence="3">
    <location>
        <begin position="6"/>
        <end position="254"/>
    </location>
</feature>
<dbReference type="GO" id="GO:0016811">
    <property type="term" value="F:hydrolase activity, acting on carbon-nitrogen (but not peptide) bonds, in linear amides"/>
    <property type="evidence" value="ECO:0007669"/>
    <property type="project" value="InterPro"/>
</dbReference>
<dbReference type="STRING" id="314278.NB231_05816"/>
<evidence type="ECO:0000313" key="5">
    <source>
        <dbReference type="Proteomes" id="UP000003374"/>
    </source>
</evidence>
<keyword evidence="5" id="KW-1185">Reference proteome</keyword>
<dbReference type="PANTHER" id="PTHR23088:SF27">
    <property type="entry name" value="DEAMINATED GLUTATHIONE AMIDASE"/>
    <property type="match status" value="1"/>
</dbReference>
<dbReference type="HOGENOM" id="CLU_030130_1_2_6"/>
<dbReference type="Proteomes" id="UP000003374">
    <property type="component" value="Unassembled WGS sequence"/>
</dbReference>
<dbReference type="Gene3D" id="3.60.110.10">
    <property type="entry name" value="Carbon-nitrogen hydrolase"/>
    <property type="match status" value="1"/>
</dbReference>
<comment type="similarity">
    <text evidence="1">Belongs to the carbon-nitrogen hydrolase superfamily. NIT1/NIT2 family.</text>
</comment>
<dbReference type="SUPFAM" id="SSF56317">
    <property type="entry name" value="Carbon-nitrogen hydrolase"/>
    <property type="match status" value="1"/>
</dbReference>
<dbReference type="EMBL" id="AAOF01000005">
    <property type="protein sequence ID" value="EAR21880.1"/>
    <property type="molecule type" value="Genomic_DNA"/>
</dbReference>
<proteinExistence type="inferred from homology"/>
<dbReference type="PROSITE" id="PS01227">
    <property type="entry name" value="UPF0012"/>
    <property type="match status" value="1"/>
</dbReference>
<dbReference type="InterPro" id="IPR036526">
    <property type="entry name" value="C-N_Hydrolase_sf"/>
</dbReference>
<accession>A4BQN0</accession>
<comment type="caution">
    <text evidence="4">The sequence shown here is derived from an EMBL/GenBank/DDBJ whole genome shotgun (WGS) entry which is preliminary data.</text>
</comment>
<keyword evidence="4" id="KW-0449">Lipoprotein</keyword>
<dbReference type="GO" id="GO:0016746">
    <property type="term" value="F:acyltransferase activity"/>
    <property type="evidence" value="ECO:0007669"/>
    <property type="project" value="UniProtKB-KW"/>
</dbReference>
<name>A4BQN0_9GAMM</name>